<evidence type="ECO:0000259" key="2">
    <source>
        <dbReference type="Pfam" id="PF13439"/>
    </source>
</evidence>
<accession>A0A644TPQ4</accession>
<dbReference type="GO" id="GO:0102710">
    <property type="term" value="F:D-inositol-3-phosphate glycosyltransferase activity"/>
    <property type="evidence" value="ECO:0007669"/>
    <property type="project" value="UniProtKB-EC"/>
</dbReference>
<name>A0A644TPQ4_9ZZZZ</name>
<dbReference type="EMBL" id="VSSQ01000044">
    <property type="protein sequence ID" value="MPL68904.1"/>
    <property type="molecule type" value="Genomic_DNA"/>
</dbReference>
<sequence>MHICMIMSSYHGENAFQSGAELQAHTQIQLLKSLGCTITVITKKRSSQSQYKENATGTTIYRVFPTGLRSIRAALLLFQHRQQFDVVHIHGQHLFSTPIILLCRLLAIPTVLKITIAGQTTSPMALDKLLPKGWNPCRKLVNGISRLTSAYLAISTEIVGELKSQNITPDKIVALPNGVNTKRFHPVTPEAKQQLRHELGLPADKKVLLYASRLIERKGYDIMLKAWRDIKLACPTTVLMVVGKGSPEAAHALEQLQHELGSNTIFYKGEVPDTAPYLQASDLFVFPSRQEGLPNALLEAMACACACVASDIGGCKDLIVSGENGLLFPSGDPAGLVDTVNMLMSNPEQMNAFGQKAHETIKANHDIAIIGNQLNQLYSNLLAGKHPANNR</sequence>
<feature type="domain" description="Glycosyl transferase family 1" evidence="1">
    <location>
        <begin position="193"/>
        <end position="359"/>
    </location>
</feature>
<evidence type="ECO:0000313" key="3">
    <source>
        <dbReference type="EMBL" id="MPL68904.1"/>
    </source>
</evidence>
<dbReference type="AlphaFoldDB" id="A0A644TPQ4"/>
<protein>
    <submittedName>
        <fullName evidence="3">D-inositol-3-phosphate glycosyltransferase</fullName>
        <ecNumber evidence="3">2.4.1.250</ecNumber>
    </submittedName>
</protein>
<evidence type="ECO:0000259" key="1">
    <source>
        <dbReference type="Pfam" id="PF00534"/>
    </source>
</evidence>
<dbReference type="PANTHER" id="PTHR12526">
    <property type="entry name" value="GLYCOSYLTRANSFERASE"/>
    <property type="match status" value="1"/>
</dbReference>
<dbReference type="CDD" id="cd03801">
    <property type="entry name" value="GT4_PimA-like"/>
    <property type="match status" value="1"/>
</dbReference>
<keyword evidence="3" id="KW-0808">Transferase</keyword>
<dbReference type="InterPro" id="IPR028098">
    <property type="entry name" value="Glyco_trans_4-like_N"/>
</dbReference>
<dbReference type="EC" id="2.4.1.250" evidence="3"/>
<dbReference type="InterPro" id="IPR001296">
    <property type="entry name" value="Glyco_trans_1"/>
</dbReference>
<proteinExistence type="predicted"/>
<dbReference type="SUPFAM" id="SSF53756">
    <property type="entry name" value="UDP-Glycosyltransferase/glycogen phosphorylase"/>
    <property type="match status" value="1"/>
</dbReference>
<reference evidence="3" key="1">
    <citation type="submission" date="2019-08" db="EMBL/GenBank/DDBJ databases">
        <authorList>
            <person name="Kucharzyk K."/>
            <person name="Murdoch R.W."/>
            <person name="Higgins S."/>
            <person name="Loffler F."/>
        </authorList>
    </citation>
    <scope>NUCLEOTIDE SEQUENCE</scope>
</reference>
<dbReference type="Gene3D" id="3.40.50.2000">
    <property type="entry name" value="Glycogen Phosphorylase B"/>
    <property type="match status" value="2"/>
</dbReference>
<feature type="domain" description="Glycosyltransferase subfamily 4-like N-terminal" evidence="2">
    <location>
        <begin position="18"/>
        <end position="183"/>
    </location>
</feature>
<comment type="caution">
    <text evidence="3">The sequence shown here is derived from an EMBL/GenBank/DDBJ whole genome shotgun (WGS) entry which is preliminary data.</text>
</comment>
<dbReference type="Pfam" id="PF13439">
    <property type="entry name" value="Glyco_transf_4"/>
    <property type="match status" value="1"/>
</dbReference>
<gene>
    <name evidence="3" type="primary">mshA_10</name>
    <name evidence="3" type="ORF">SDC9_14637</name>
</gene>
<keyword evidence="3" id="KW-0328">Glycosyltransferase</keyword>
<organism evidence="3">
    <name type="scientific">bioreactor metagenome</name>
    <dbReference type="NCBI Taxonomy" id="1076179"/>
    <lineage>
        <taxon>unclassified sequences</taxon>
        <taxon>metagenomes</taxon>
        <taxon>ecological metagenomes</taxon>
    </lineage>
</organism>
<dbReference type="Pfam" id="PF00534">
    <property type="entry name" value="Glycos_transf_1"/>
    <property type="match status" value="1"/>
</dbReference>